<keyword evidence="2" id="KW-1185">Reference proteome</keyword>
<feature type="non-terminal residue" evidence="1">
    <location>
        <position position="87"/>
    </location>
</feature>
<dbReference type="Proteomes" id="UP001145114">
    <property type="component" value="Unassembled WGS sequence"/>
</dbReference>
<accession>A0ACC1HXF9</accession>
<evidence type="ECO:0000313" key="2">
    <source>
        <dbReference type="Proteomes" id="UP001145114"/>
    </source>
</evidence>
<proteinExistence type="predicted"/>
<protein>
    <submittedName>
        <fullName evidence="1">Uncharacterized protein</fullName>
    </submittedName>
</protein>
<dbReference type="EMBL" id="JAMZIH010000626">
    <property type="protein sequence ID" value="KAJ1679069.1"/>
    <property type="molecule type" value="Genomic_DNA"/>
</dbReference>
<evidence type="ECO:0000313" key="1">
    <source>
        <dbReference type="EMBL" id="KAJ1679069.1"/>
    </source>
</evidence>
<gene>
    <name evidence="1" type="ORF">EV182_002789</name>
</gene>
<name>A0ACC1HXF9_9FUNG</name>
<comment type="caution">
    <text evidence="1">The sequence shown here is derived from an EMBL/GenBank/DDBJ whole genome shotgun (WGS) entry which is preliminary data.</text>
</comment>
<sequence length="87" mass="9838">MQQQKQGFRVERDTMGELEVPADKYYGCQTQRSKMNFDIAADTDRMPEPVIRGMAVLKKAAAIVNQRYGLDSKVSETIQQAAQEVID</sequence>
<organism evidence="1 2">
    <name type="scientific">Spiromyces aspiralis</name>
    <dbReference type="NCBI Taxonomy" id="68401"/>
    <lineage>
        <taxon>Eukaryota</taxon>
        <taxon>Fungi</taxon>
        <taxon>Fungi incertae sedis</taxon>
        <taxon>Zoopagomycota</taxon>
        <taxon>Kickxellomycotina</taxon>
        <taxon>Kickxellomycetes</taxon>
        <taxon>Kickxellales</taxon>
        <taxon>Kickxellaceae</taxon>
        <taxon>Spiromyces</taxon>
    </lineage>
</organism>
<reference evidence="1" key="1">
    <citation type="submission" date="2022-06" db="EMBL/GenBank/DDBJ databases">
        <title>Phylogenomic reconstructions and comparative analyses of Kickxellomycotina fungi.</title>
        <authorList>
            <person name="Reynolds N.K."/>
            <person name="Stajich J.E."/>
            <person name="Barry K."/>
            <person name="Grigoriev I.V."/>
            <person name="Crous P."/>
            <person name="Smith M.E."/>
        </authorList>
    </citation>
    <scope>NUCLEOTIDE SEQUENCE</scope>
    <source>
        <strain evidence="1">RSA 2271</strain>
    </source>
</reference>